<protein>
    <recommendedName>
        <fullName evidence="5">Cardiolipin synthase N-terminal domain-containing protein</fullName>
    </recommendedName>
</protein>
<name>A0AAP2Z716_9EURY</name>
<reference evidence="3 4" key="1">
    <citation type="submission" date="2022-09" db="EMBL/GenBank/DDBJ databases">
        <title>Enrichment on poylsaccharides allowed isolation of novel metabolic and taxonomic groups of Haloarchaea.</title>
        <authorList>
            <person name="Sorokin D.Y."/>
            <person name="Elcheninov A.G."/>
            <person name="Khizhniak T.V."/>
            <person name="Kolganova T.V."/>
            <person name="Kublanov I.V."/>
        </authorList>
    </citation>
    <scope>NUCLEOTIDE SEQUENCE [LARGE SCALE GENOMIC DNA]</scope>
    <source>
        <strain evidence="3 4">AArc-curdl1</strain>
    </source>
</reference>
<evidence type="ECO:0000256" key="1">
    <source>
        <dbReference type="SAM" id="MobiDB-lite"/>
    </source>
</evidence>
<keyword evidence="2" id="KW-0472">Membrane</keyword>
<sequence length="121" mass="13679">MDTLLLVLLVAIPVFVQVLLAAFVHYDATDVGMKNPNRWTAIVFFVPIYGVIVYILARSELSYDPETDPYKGGKVNVHPSRADEVPWDVRDGEETDGENEWNDPVDIDDLEVENGESERNE</sequence>
<feature type="compositionally biased region" description="Basic and acidic residues" evidence="1">
    <location>
        <begin position="80"/>
        <end position="92"/>
    </location>
</feature>
<evidence type="ECO:0008006" key="5">
    <source>
        <dbReference type="Google" id="ProtNLM"/>
    </source>
</evidence>
<keyword evidence="2" id="KW-1133">Transmembrane helix</keyword>
<proteinExistence type="predicted"/>
<evidence type="ECO:0000256" key="2">
    <source>
        <dbReference type="SAM" id="Phobius"/>
    </source>
</evidence>
<gene>
    <name evidence="3" type="ORF">OB919_06935</name>
</gene>
<feature type="transmembrane region" description="Helical" evidence="2">
    <location>
        <begin position="37"/>
        <end position="57"/>
    </location>
</feature>
<feature type="compositionally biased region" description="Acidic residues" evidence="1">
    <location>
        <begin position="93"/>
        <end position="115"/>
    </location>
</feature>
<keyword evidence="2" id="KW-0812">Transmembrane</keyword>
<organism evidence="3 4">
    <name type="scientific">Natronosalvus hydrolyticus</name>
    <dbReference type="NCBI Taxonomy" id="2979988"/>
    <lineage>
        <taxon>Archaea</taxon>
        <taxon>Methanobacteriati</taxon>
        <taxon>Methanobacteriota</taxon>
        <taxon>Stenosarchaea group</taxon>
        <taxon>Halobacteria</taxon>
        <taxon>Halobacteriales</taxon>
        <taxon>Natrialbaceae</taxon>
        <taxon>Natronosalvus</taxon>
    </lineage>
</organism>
<dbReference type="EMBL" id="JAOPJZ010000004">
    <property type="protein sequence ID" value="MCU4751716.1"/>
    <property type="molecule type" value="Genomic_DNA"/>
</dbReference>
<comment type="caution">
    <text evidence="3">The sequence shown here is derived from an EMBL/GenBank/DDBJ whole genome shotgun (WGS) entry which is preliminary data.</text>
</comment>
<dbReference type="Proteomes" id="UP001321047">
    <property type="component" value="Unassembled WGS sequence"/>
</dbReference>
<accession>A0AAP2Z716</accession>
<evidence type="ECO:0000313" key="3">
    <source>
        <dbReference type="EMBL" id="MCU4751716.1"/>
    </source>
</evidence>
<evidence type="ECO:0000313" key="4">
    <source>
        <dbReference type="Proteomes" id="UP001321047"/>
    </source>
</evidence>
<dbReference type="AlphaFoldDB" id="A0AAP2Z716"/>
<feature type="region of interest" description="Disordered" evidence="1">
    <location>
        <begin position="64"/>
        <end position="121"/>
    </location>
</feature>
<keyword evidence="4" id="KW-1185">Reference proteome</keyword>
<dbReference type="RefSeq" id="WP_342807789.1">
    <property type="nucleotide sequence ID" value="NZ_JAOPJZ010000004.1"/>
</dbReference>